<protein>
    <submittedName>
        <fullName evidence="1">Uncharacterized protein</fullName>
    </submittedName>
</protein>
<evidence type="ECO:0000313" key="1">
    <source>
        <dbReference type="EMBL" id="KAI3802159.1"/>
    </source>
</evidence>
<sequence>MVSVFQEATTRVPPGSLGSEDNENGAKGGGRQRPAVGYGERLCVSIYRTESTKFEDMTSRAPSCRFVIGALERYRRTQIGLFLTRHQNKSKVHDYMNSQPEINDKMRAILINLLIEVH</sequence>
<name>A0ACB9I2E4_9ASTR</name>
<proteinExistence type="predicted"/>
<gene>
    <name evidence="1" type="ORF">L1987_30287</name>
</gene>
<reference evidence="1 2" key="2">
    <citation type="journal article" date="2022" name="Mol. Ecol. Resour.">
        <title>The genomes of chicory, endive, great burdock and yacon provide insights into Asteraceae paleo-polyploidization history and plant inulin production.</title>
        <authorList>
            <person name="Fan W."/>
            <person name="Wang S."/>
            <person name="Wang H."/>
            <person name="Wang A."/>
            <person name="Jiang F."/>
            <person name="Liu H."/>
            <person name="Zhao H."/>
            <person name="Xu D."/>
            <person name="Zhang Y."/>
        </authorList>
    </citation>
    <scope>NUCLEOTIDE SEQUENCE [LARGE SCALE GENOMIC DNA]</scope>
    <source>
        <strain evidence="2">cv. Yunnan</strain>
        <tissue evidence="1">Leaves</tissue>
    </source>
</reference>
<reference evidence="2" key="1">
    <citation type="journal article" date="2022" name="Mol. Ecol. Resour.">
        <title>The genomes of chicory, endive, great burdock and yacon provide insights into Asteraceae palaeo-polyploidization history and plant inulin production.</title>
        <authorList>
            <person name="Fan W."/>
            <person name="Wang S."/>
            <person name="Wang H."/>
            <person name="Wang A."/>
            <person name="Jiang F."/>
            <person name="Liu H."/>
            <person name="Zhao H."/>
            <person name="Xu D."/>
            <person name="Zhang Y."/>
        </authorList>
    </citation>
    <scope>NUCLEOTIDE SEQUENCE [LARGE SCALE GENOMIC DNA]</scope>
    <source>
        <strain evidence="2">cv. Yunnan</strain>
    </source>
</reference>
<comment type="caution">
    <text evidence="1">The sequence shown here is derived from an EMBL/GenBank/DDBJ whole genome shotgun (WGS) entry which is preliminary data.</text>
</comment>
<dbReference type="Proteomes" id="UP001056120">
    <property type="component" value="Linkage Group LG10"/>
</dbReference>
<organism evidence="1 2">
    <name type="scientific">Smallanthus sonchifolius</name>
    <dbReference type="NCBI Taxonomy" id="185202"/>
    <lineage>
        <taxon>Eukaryota</taxon>
        <taxon>Viridiplantae</taxon>
        <taxon>Streptophyta</taxon>
        <taxon>Embryophyta</taxon>
        <taxon>Tracheophyta</taxon>
        <taxon>Spermatophyta</taxon>
        <taxon>Magnoliopsida</taxon>
        <taxon>eudicotyledons</taxon>
        <taxon>Gunneridae</taxon>
        <taxon>Pentapetalae</taxon>
        <taxon>asterids</taxon>
        <taxon>campanulids</taxon>
        <taxon>Asterales</taxon>
        <taxon>Asteraceae</taxon>
        <taxon>Asteroideae</taxon>
        <taxon>Heliantheae alliance</taxon>
        <taxon>Millerieae</taxon>
        <taxon>Smallanthus</taxon>
    </lineage>
</organism>
<dbReference type="EMBL" id="CM042027">
    <property type="protein sequence ID" value="KAI3802159.1"/>
    <property type="molecule type" value="Genomic_DNA"/>
</dbReference>
<evidence type="ECO:0000313" key="2">
    <source>
        <dbReference type="Proteomes" id="UP001056120"/>
    </source>
</evidence>
<keyword evidence="2" id="KW-1185">Reference proteome</keyword>
<accession>A0ACB9I2E4</accession>